<feature type="region of interest" description="Disordered" evidence="1">
    <location>
        <begin position="111"/>
        <end position="132"/>
    </location>
</feature>
<accession>A0A2Z7AP60</accession>
<feature type="region of interest" description="Disordered" evidence="1">
    <location>
        <begin position="229"/>
        <end position="250"/>
    </location>
</feature>
<dbReference type="EMBL" id="KV013430">
    <property type="protein sequence ID" value="KZV23604.1"/>
    <property type="molecule type" value="Genomic_DNA"/>
</dbReference>
<feature type="region of interest" description="Disordered" evidence="1">
    <location>
        <begin position="176"/>
        <end position="199"/>
    </location>
</feature>
<evidence type="ECO:0000256" key="1">
    <source>
        <dbReference type="SAM" id="MobiDB-lite"/>
    </source>
</evidence>
<proteinExistence type="predicted"/>
<evidence type="ECO:0000313" key="2">
    <source>
        <dbReference type="EMBL" id="KZV23604.1"/>
    </source>
</evidence>
<keyword evidence="3" id="KW-1185">Reference proteome</keyword>
<reference evidence="2 3" key="1">
    <citation type="journal article" date="2015" name="Proc. Natl. Acad. Sci. U.S.A.">
        <title>The resurrection genome of Boea hygrometrica: A blueprint for survival of dehydration.</title>
        <authorList>
            <person name="Xiao L."/>
            <person name="Yang G."/>
            <person name="Zhang L."/>
            <person name="Yang X."/>
            <person name="Zhao S."/>
            <person name="Ji Z."/>
            <person name="Zhou Q."/>
            <person name="Hu M."/>
            <person name="Wang Y."/>
            <person name="Chen M."/>
            <person name="Xu Y."/>
            <person name="Jin H."/>
            <person name="Xiao X."/>
            <person name="Hu G."/>
            <person name="Bao F."/>
            <person name="Hu Y."/>
            <person name="Wan P."/>
            <person name="Li L."/>
            <person name="Deng X."/>
            <person name="Kuang T."/>
            <person name="Xiang C."/>
            <person name="Zhu J.K."/>
            <person name="Oliver M.J."/>
            <person name="He Y."/>
        </authorList>
    </citation>
    <scope>NUCLEOTIDE SEQUENCE [LARGE SCALE GENOMIC DNA]</scope>
    <source>
        <strain evidence="3">cv. XS01</strain>
    </source>
</reference>
<dbReference type="Proteomes" id="UP000250235">
    <property type="component" value="Unassembled WGS sequence"/>
</dbReference>
<organism evidence="2 3">
    <name type="scientific">Dorcoceras hygrometricum</name>
    <dbReference type="NCBI Taxonomy" id="472368"/>
    <lineage>
        <taxon>Eukaryota</taxon>
        <taxon>Viridiplantae</taxon>
        <taxon>Streptophyta</taxon>
        <taxon>Embryophyta</taxon>
        <taxon>Tracheophyta</taxon>
        <taxon>Spermatophyta</taxon>
        <taxon>Magnoliopsida</taxon>
        <taxon>eudicotyledons</taxon>
        <taxon>Gunneridae</taxon>
        <taxon>Pentapetalae</taxon>
        <taxon>asterids</taxon>
        <taxon>lamiids</taxon>
        <taxon>Lamiales</taxon>
        <taxon>Gesneriaceae</taxon>
        <taxon>Didymocarpoideae</taxon>
        <taxon>Trichosporeae</taxon>
        <taxon>Loxocarpinae</taxon>
        <taxon>Dorcoceras</taxon>
    </lineage>
</organism>
<dbReference type="AlphaFoldDB" id="A0A2Z7AP60"/>
<sequence>MAFFGIMNCTSGPDLKYECSYTSIIRLGLAAGDTPDATNNRLGTRGPSNSPKFPTCFTKIGRHTRILSGSEDHVGPRRTPDDSDPTCWRILPRYVFPYSENPRTIRLSLFTQQNPRRSRRGSRTPEISAPPYRLSPSINTRFAPSFYTHSFLHTFAHSLYCARTFPRSLFTQRLRKERSRVGPRTTSAREDPLTTPTRRAGESFLDTSFLIQRILGRYDFPCLRNKIPEDHGEDLARPRSPLHPTDLVPL</sequence>
<evidence type="ECO:0000313" key="3">
    <source>
        <dbReference type="Proteomes" id="UP000250235"/>
    </source>
</evidence>
<name>A0A2Z7AP60_9LAMI</name>
<gene>
    <name evidence="2" type="ORF">F511_37589</name>
</gene>
<protein>
    <submittedName>
        <fullName evidence="2">Uncharacterized protein</fullName>
    </submittedName>
</protein>